<dbReference type="Pfam" id="PF02374">
    <property type="entry name" value="ArsA_ATPase"/>
    <property type="match status" value="1"/>
</dbReference>
<dbReference type="KEGG" id="sbf:JCM31447_21370"/>
<dbReference type="AlphaFoldDB" id="A0A4P2VNQ5"/>
<dbReference type="GO" id="GO:0071816">
    <property type="term" value="P:tail-anchored membrane protein insertion into ER membrane"/>
    <property type="evidence" value="ECO:0007669"/>
    <property type="project" value="TreeGrafter"/>
</dbReference>
<dbReference type="GO" id="GO:0015446">
    <property type="term" value="F:ATPase-coupled arsenite transmembrane transporter activity"/>
    <property type="evidence" value="ECO:0007669"/>
    <property type="project" value="UniProtKB-EC"/>
</dbReference>
<evidence type="ECO:0000259" key="4">
    <source>
        <dbReference type="Pfam" id="PF02374"/>
    </source>
</evidence>
<protein>
    <recommendedName>
        <fullName evidence="3">arsenite-transporting ATPase</fullName>
        <ecNumber evidence="3">7.3.2.7</ecNumber>
    </recommendedName>
</protein>
<accession>A0A4P2VNQ5</accession>
<dbReference type="InterPro" id="IPR016300">
    <property type="entry name" value="ATPase_ArsA/GET3"/>
</dbReference>
<sequence>MQLSNQISQKLLFVVGKGGVGRTTVATSLATYFAGKGESVLVVQWALKDSISPLYSSPQCSHKEAALPSGFKVMNYSAAEAIKEYFVDHLKMKLLYSVIIENKHVQKLIHAAPGVQELFFLGRLFWLVELAQSEKGYSYDRVIVDAPATGHAVSLFGIAPAIANFGITGPLANECDRVAKLIADPQKTGVIVVTLPEELPIEECYETIPKITKQLNRSPNAIFLNQSINPHFFKGIENIKNEDWFIKMEESFKYENSKEELELILASLIKRDIFEKKLSIWAQNQENNHSPIPIVSLPDIGMMYKSTTSLTIINSLAKYYESLA</sequence>
<dbReference type="SUPFAM" id="SSF52540">
    <property type="entry name" value="P-loop containing nucleoside triphosphate hydrolases"/>
    <property type="match status" value="1"/>
</dbReference>
<comment type="catalytic activity">
    <reaction evidence="2">
        <text>arsenite(in) + ATP + H2O = arsenite(out) + ADP + phosphate + H(+)</text>
        <dbReference type="Rhea" id="RHEA:11348"/>
        <dbReference type="ChEBI" id="CHEBI:15377"/>
        <dbReference type="ChEBI" id="CHEBI:15378"/>
        <dbReference type="ChEBI" id="CHEBI:29242"/>
        <dbReference type="ChEBI" id="CHEBI:30616"/>
        <dbReference type="ChEBI" id="CHEBI:43474"/>
        <dbReference type="ChEBI" id="CHEBI:456216"/>
        <dbReference type="EC" id="7.3.2.7"/>
    </reaction>
</comment>
<proteinExistence type="inferred from homology"/>
<dbReference type="OrthoDB" id="5242836at2"/>
<feature type="domain" description="ArsA/GET3 Anion-transporting ATPase-like" evidence="4">
    <location>
        <begin position="10"/>
        <end position="158"/>
    </location>
</feature>
<evidence type="ECO:0000256" key="2">
    <source>
        <dbReference type="ARBA" id="ARBA00052296"/>
    </source>
</evidence>
<evidence type="ECO:0000313" key="6">
    <source>
        <dbReference type="Proteomes" id="UP000291236"/>
    </source>
</evidence>
<dbReference type="GO" id="GO:0005524">
    <property type="term" value="F:ATP binding"/>
    <property type="evidence" value="ECO:0007669"/>
    <property type="project" value="InterPro"/>
</dbReference>
<dbReference type="EMBL" id="AP019368">
    <property type="protein sequence ID" value="BBH53690.1"/>
    <property type="molecule type" value="Genomic_DNA"/>
</dbReference>
<evidence type="ECO:0000313" key="5">
    <source>
        <dbReference type="EMBL" id="BBH53690.1"/>
    </source>
</evidence>
<dbReference type="PANTHER" id="PTHR10803">
    <property type="entry name" value="ARSENICAL PUMP-DRIVING ATPASE ARSENITE-TRANSLOCATING ATPASE"/>
    <property type="match status" value="1"/>
</dbReference>
<reference evidence="5 6" key="1">
    <citation type="submission" date="2018-12" db="EMBL/GenBank/DDBJ databases">
        <title>Rubrispira sanarue gen. nov., sp., nov., a member of the order Silvanigrellales, isolated from a brackish lake in Hamamatsu Japan.</title>
        <authorList>
            <person name="Maejima Y."/>
            <person name="Iino T."/>
            <person name="Muraguchi Y."/>
            <person name="Fukuda K."/>
            <person name="Nojiri H."/>
            <person name="Ohkuma M."/>
            <person name="Moriuchi R."/>
            <person name="Dohra H."/>
            <person name="Kimbara K."/>
            <person name="Shintani M."/>
        </authorList>
    </citation>
    <scope>NUCLEOTIDE SEQUENCE [LARGE SCALE GENOMIC DNA]</scope>
    <source>
        <strain evidence="5 6">RF1110005</strain>
    </source>
</reference>
<organism evidence="5 6">
    <name type="scientific">Fluviispira sanaruensis</name>
    <dbReference type="NCBI Taxonomy" id="2493639"/>
    <lineage>
        <taxon>Bacteria</taxon>
        <taxon>Pseudomonadati</taxon>
        <taxon>Bdellovibrionota</taxon>
        <taxon>Oligoflexia</taxon>
        <taxon>Silvanigrellales</taxon>
        <taxon>Silvanigrellaceae</taxon>
        <taxon>Fluviispira</taxon>
    </lineage>
</organism>
<evidence type="ECO:0000256" key="1">
    <source>
        <dbReference type="ARBA" id="ARBA00011040"/>
    </source>
</evidence>
<dbReference type="GO" id="GO:0016887">
    <property type="term" value="F:ATP hydrolysis activity"/>
    <property type="evidence" value="ECO:0007669"/>
    <property type="project" value="InterPro"/>
</dbReference>
<evidence type="ECO:0000256" key="3">
    <source>
        <dbReference type="ARBA" id="ARBA00066752"/>
    </source>
</evidence>
<dbReference type="EC" id="7.3.2.7" evidence="3"/>
<name>A0A4P2VNQ5_FLUSA</name>
<dbReference type="Gene3D" id="3.40.50.300">
    <property type="entry name" value="P-loop containing nucleotide triphosphate hydrolases"/>
    <property type="match status" value="1"/>
</dbReference>
<dbReference type="InterPro" id="IPR027417">
    <property type="entry name" value="P-loop_NTPase"/>
</dbReference>
<dbReference type="PANTHER" id="PTHR10803:SF3">
    <property type="entry name" value="ATPASE GET3"/>
    <property type="match status" value="1"/>
</dbReference>
<gene>
    <name evidence="5" type="ORF">JCM31447_21370</name>
</gene>
<comment type="similarity">
    <text evidence="1">Belongs to the arsA ATPase family.</text>
</comment>
<dbReference type="Proteomes" id="UP000291236">
    <property type="component" value="Chromosome"/>
</dbReference>
<dbReference type="InterPro" id="IPR025723">
    <property type="entry name" value="ArsA/GET3_ATPase-like"/>
</dbReference>
<keyword evidence="6" id="KW-1185">Reference proteome</keyword>